<dbReference type="EMBL" id="GBYB01005621">
    <property type="protein sequence ID" value="JAG75388.1"/>
    <property type="molecule type" value="Transcribed_RNA"/>
</dbReference>
<evidence type="ECO:0000256" key="1">
    <source>
        <dbReference type="SAM" id="Phobius"/>
    </source>
</evidence>
<dbReference type="GeneID" id="105272158"/>
<name>A0A0C9RF57_9HYME</name>
<dbReference type="PANTHER" id="PTHR20997">
    <property type="entry name" value="EG:BACR42I17.2 PROTEIN-RELATED"/>
    <property type="match status" value="1"/>
</dbReference>
<dbReference type="Pfam" id="PF07165">
    <property type="entry name" value="DUF1397"/>
    <property type="match status" value="1"/>
</dbReference>
<protein>
    <submittedName>
        <fullName evidence="5">27 kDa glycoprotein isoform X1</fullName>
    </submittedName>
    <submittedName>
        <fullName evidence="3">p27K_1 protein</fullName>
    </submittedName>
</protein>
<feature type="transmembrane region" description="Helical" evidence="1">
    <location>
        <begin position="283"/>
        <end position="306"/>
    </location>
</feature>
<proteinExistence type="predicted"/>
<evidence type="ECO:0000256" key="2">
    <source>
        <dbReference type="SAM" id="SignalP"/>
    </source>
</evidence>
<dbReference type="OrthoDB" id="6512861at2759"/>
<reference evidence="5" key="2">
    <citation type="submission" date="2025-04" db="UniProtKB">
        <authorList>
            <consortium name="RefSeq"/>
        </authorList>
    </citation>
    <scope>IDENTIFICATION</scope>
    <source>
        <strain evidence="5">USDA-PBARC FA_bdor</strain>
        <tissue evidence="5">Whole organism</tissue>
    </source>
</reference>
<dbReference type="Proteomes" id="UP000694866">
    <property type="component" value="Unplaced"/>
</dbReference>
<evidence type="ECO:0000313" key="4">
    <source>
        <dbReference type="Proteomes" id="UP000694866"/>
    </source>
</evidence>
<dbReference type="RefSeq" id="XP_011312405.1">
    <property type="nucleotide sequence ID" value="XM_011314103.1"/>
</dbReference>
<accession>A0A9R1TNJ6</accession>
<evidence type="ECO:0000313" key="5">
    <source>
        <dbReference type="RefSeq" id="XP_011312405.1"/>
    </source>
</evidence>
<dbReference type="KEGG" id="fas:105272158"/>
<dbReference type="InterPro" id="IPR009832">
    <property type="entry name" value="DUF1397"/>
</dbReference>
<keyword evidence="2" id="KW-0732">Signal</keyword>
<organism evidence="3">
    <name type="scientific">Fopius arisanus</name>
    <dbReference type="NCBI Taxonomy" id="64838"/>
    <lineage>
        <taxon>Eukaryota</taxon>
        <taxon>Metazoa</taxon>
        <taxon>Ecdysozoa</taxon>
        <taxon>Arthropoda</taxon>
        <taxon>Hexapoda</taxon>
        <taxon>Insecta</taxon>
        <taxon>Pterygota</taxon>
        <taxon>Neoptera</taxon>
        <taxon>Endopterygota</taxon>
        <taxon>Hymenoptera</taxon>
        <taxon>Apocrita</taxon>
        <taxon>Ichneumonoidea</taxon>
        <taxon>Braconidae</taxon>
        <taxon>Opiinae</taxon>
        <taxon>Fopius</taxon>
    </lineage>
</organism>
<accession>A0A0C9RF57</accession>
<feature type="chain" id="PRO_5044541700" evidence="2">
    <location>
        <begin position="26"/>
        <end position="307"/>
    </location>
</feature>
<keyword evidence="1" id="KW-0472">Membrane</keyword>
<keyword evidence="1" id="KW-1133">Transmembrane helix</keyword>
<dbReference type="AlphaFoldDB" id="A0A0C9RF57"/>
<sequence length="307" mass="34058">MRLNMRTITSGSICFVFCYLWGAAANSPEILKQINGIPGLEGANLTAINQTVALGKINEMKELLKEKCDKNGGTGTFDKVFAAKDELFNCVKNLVNFTVLNQEMEAAKPTGDLDIVFKKYCDKRGIFEECISNFTNVLDPCLEPIEKDNQAIVKDATHSVLDFICHKEGDRIALFIGSGGKECFQQRYTDVGKCINATYSKYIRTNDTKPGMSTFDKIPIFQFDAQKCSDASETQACIVRELEKCDDPTPGNLMDSLMTFVKRQTPCAKFVRSNAERSVAEPVISGAVSTIPYSIILLYIPILLTFV</sequence>
<dbReference type="PANTHER" id="PTHR20997:SF2">
    <property type="entry name" value="EG:BACR42I17.2 PROTEIN-RELATED"/>
    <property type="match status" value="1"/>
</dbReference>
<keyword evidence="4" id="KW-1185">Reference proteome</keyword>
<gene>
    <name evidence="3" type="primary">P27K_1</name>
    <name evidence="5" type="synonym">LOC105272158</name>
    <name evidence="3" type="ORF">g.32770</name>
</gene>
<keyword evidence="1" id="KW-0812">Transmembrane</keyword>
<evidence type="ECO:0000313" key="3">
    <source>
        <dbReference type="EMBL" id="JAG75388.1"/>
    </source>
</evidence>
<feature type="signal peptide" evidence="2">
    <location>
        <begin position="1"/>
        <end position="25"/>
    </location>
</feature>
<reference evidence="3" key="1">
    <citation type="submission" date="2015-01" db="EMBL/GenBank/DDBJ databases">
        <title>Transcriptome Assembly of Fopius arisanus.</title>
        <authorList>
            <person name="Geib S."/>
        </authorList>
    </citation>
    <scope>NUCLEOTIDE SEQUENCE</scope>
</reference>